<protein>
    <submittedName>
        <fullName evidence="2">Uncharacterized protein</fullName>
    </submittedName>
</protein>
<organism evidence="2 3">
    <name type="scientific">Brassica napus</name>
    <name type="common">Rape</name>
    <dbReference type="NCBI Taxonomy" id="3708"/>
    <lineage>
        <taxon>Eukaryota</taxon>
        <taxon>Viridiplantae</taxon>
        <taxon>Streptophyta</taxon>
        <taxon>Embryophyta</taxon>
        <taxon>Tracheophyta</taxon>
        <taxon>Spermatophyta</taxon>
        <taxon>Magnoliopsida</taxon>
        <taxon>eudicotyledons</taxon>
        <taxon>Gunneridae</taxon>
        <taxon>Pentapetalae</taxon>
        <taxon>rosids</taxon>
        <taxon>malvids</taxon>
        <taxon>Brassicales</taxon>
        <taxon>Brassicaceae</taxon>
        <taxon>Brassiceae</taxon>
        <taxon>Brassica</taxon>
    </lineage>
</organism>
<keyword evidence="3" id="KW-1185">Reference proteome</keyword>
<evidence type="ECO:0000313" key="2">
    <source>
        <dbReference type="EMBL" id="KAH0859717.1"/>
    </source>
</evidence>
<evidence type="ECO:0000313" key="3">
    <source>
        <dbReference type="Proteomes" id="UP000824890"/>
    </source>
</evidence>
<dbReference type="Proteomes" id="UP000824890">
    <property type="component" value="Unassembled WGS sequence"/>
</dbReference>
<name>A0ABQ7XUW1_BRANA</name>
<evidence type="ECO:0000256" key="1">
    <source>
        <dbReference type="SAM" id="MobiDB-lite"/>
    </source>
</evidence>
<feature type="compositionally biased region" description="Polar residues" evidence="1">
    <location>
        <begin position="98"/>
        <end position="109"/>
    </location>
</feature>
<accession>A0ABQ7XUW1</accession>
<proteinExistence type="predicted"/>
<dbReference type="EMBL" id="JAGKQM010000019">
    <property type="protein sequence ID" value="KAH0859717.1"/>
    <property type="molecule type" value="Genomic_DNA"/>
</dbReference>
<sequence length="127" mass="13087">DPLLLLYVGILRVNPQLVGLEDGTGEGANNNYDGVKNMAMRDLVNGGAACAVPGSSSSSSTSNPLGALTNALLGSSSKTQERLREIPNATRAGPGPQFYSQDQHLSSLPGSELDQPLLQPGAQVNAV</sequence>
<feature type="non-terminal residue" evidence="2">
    <location>
        <position position="1"/>
    </location>
</feature>
<reference evidence="2 3" key="1">
    <citation type="submission" date="2021-05" db="EMBL/GenBank/DDBJ databases">
        <title>Genome Assembly of Synthetic Allotetraploid Brassica napus Reveals Homoeologous Exchanges between Subgenomes.</title>
        <authorList>
            <person name="Davis J.T."/>
        </authorList>
    </citation>
    <scope>NUCLEOTIDE SEQUENCE [LARGE SCALE GENOMIC DNA]</scope>
    <source>
        <strain evidence="3">cv. Da-Ae</strain>
        <tissue evidence="2">Seedling</tissue>
    </source>
</reference>
<gene>
    <name evidence="2" type="ORF">HID58_087978</name>
</gene>
<comment type="caution">
    <text evidence="2">The sequence shown here is derived from an EMBL/GenBank/DDBJ whole genome shotgun (WGS) entry which is preliminary data.</text>
</comment>
<feature type="region of interest" description="Disordered" evidence="1">
    <location>
        <begin position="51"/>
        <end position="127"/>
    </location>
</feature>